<dbReference type="InterPro" id="IPR019423">
    <property type="entry name" value="7TM_GPCR_serpentine_rcpt_Srj"/>
</dbReference>
<dbReference type="EMBL" id="LN609528">
    <property type="protein sequence ID" value="CEF64902.1"/>
    <property type="molecule type" value="Genomic_DNA"/>
</dbReference>
<evidence type="ECO:0000313" key="2">
    <source>
        <dbReference type="EMBL" id="CEF64902.1"/>
    </source>
</evidence>
<dbReference type="SUPFAM" id="SSF81321">
    <property type="entry name" value="Family A G protein-coupled receptor-like"/>
    <property type="match status" value="1"/>
</dbReference>
<feature type="transmembrane region" description="Helical" evidence="1">
    <location>
        <begin position="16"/>
        <end position="37"/>
    </location>
</feature>
<dbReference type="PANTHER" id="PTHR45907">
    <property type="entry name" value="SERPENTINE RECEPTOR, CLASS J"/>
    <property type="match status" value="1"/>
</dbReference>
<reference evidence="4" key="3">
    <citation type="submission" date="2020-12" db="UniProtKB">
        <authorList>
            <consortium name="WormBaseParasite"/>
        </authorList>
    </citation>
    <scope>IDENTIFICATION</scope>
</reference>
<evidence type="ECO:0000256" key="1">
    <source>
        <dbReference type="SAM" id="Phobius"/>
    </source>
</evidence>
<dbReference type="WormBase" id="SRAE_1000315500">
    <property type="protein sequence ID" value="SRP04900"/>
    <property type="gene ID" value="WBGene00259772"/>
</dbReference>
<organism evidence="2">
    <name type="scientific">Strongyloides ratti</name>
    <name type="common">Parasitic roundworm</name>
    <dbReference type="NCBI Taxonomy" id="34506"/>
    <lineage>
        <taxon>Eukaryota</taxon>
        <taxon>Metazoa</taxon>
        <taxon>Ecdysozoa</taxon>
        <taxon>Nematoda</taxon>
        <taxon>Chromadorea</taxon>
        <taxon>Rhabditida</taxon>
        <taxon>Tylenchina</taxon>
        <taxon>Panagrolaimomorpha</taxon>
        <taxon>Strongyloidoidea</taxon>
        <taxon>Strongyloididae</taxon>
        <taxon>Strongyloides</taxon>
    </lineage>
</organism>
<feature type="transmembrane region" description="Helical" evidence="1">
    <location>
        <begin position="49"/>
        <end position="73"/>
    </location>
</feature>
<proteinExistence type="predicted"/>
<protein>
    <submittedName>
        <fullName evidence="2 4">7TM GPCR, serpentine receptor class j (Srj) family-containing protein</fullName>
    </submittedName>
</protein>
<dbReference type="AlphaFoldDB" id="A0A090L599"/>
<dbReference type="OMA" id="QGAGMIF"/>
<feature type="transmembrane region" description="Helical" evidence="1">
    <location>
        <begin position="205"/>
        <end position="229"/>
    </location>
</feature>
<keyword evidence="2" id="KW-0675">Receptor</keyword>
<dbReference type="Pfam" id="PF10319">
    <property type="entry name" value="7TM_GPCR_Srj"/>
    <property type="match status" value="1"/>
</dbReference>
<evidence type="ECO:0000313" key="4">
    <source>
        <dbReference type="WBParaSite" id="SRAE_1000315500.1"/>
    </source>
</evidence>
<gene>
    <name evidence="2 4 5" type="ORF">SRAE_1000315500</name>
</gene>
<dbReference type="WBParaSite" id="SRAE_1000315500.1">
    <property type="protein sequence ID" value="SRAE_1000315500.1"/>
    <property type="gene ID" value="WBGene00259772"/>
</dbReference>
<dbReference type="GeneID" id="36377267"/>
<dbReference type="OrthoDB" id="5802491at2759"/>
<dbReference type="RefSeq" id="XP_024504103.1">
    <property type="nucleotide sequence ID" value="XM_024650313.1"/>
</dbReference>
<accession>A0A090L599</accession>
<sequence length="333" mass="38400">MCSIEGQILILEIHKYSTYVLEVFGLLFNFLVVYFLFTDKKSSVTSYKTAVIIHCVMDIGLGIMHILGMFQIELVGTTTFMTLTGPIQFINNYFIHTISFIITNFFFSCSIFCGILTVIYRYLVLVKKRTLEMFHIIAMFIPIATVAGIIASQYILYFAPLTDEEYKKYTNLLDKRIWARDKFYGENFVTLVSPASHKTSPFHTYFPIICYALTAIATVIFSLLIAIHLKKNRSNMSESTLKLERQIQITLVVQALLPIFLGFLPNILPILMVLFNVPFQCYIIFVGVCITYVPLVNPCVLLFMTPQFRRRILNFFKKKNIPIQIKTITNIIQ</sequence>
<feature type="transmembrane region" description="Helical" evidence="1">
    <location>
        <begin position="136"/>
        <end position="159"/>
    </location>
</feature>
<keyword evidence="1" id="KW-1133">Transmembrane helix</keyword>
<dbReference type="Proteomes" id="UP000035682">
    <property type="component" value="Unplaced"/>
</dbReference>
<keyword evidence="1" id="KW-0472">Membrane</keyword>
<name>A0A090L599_STRRB</name>
<dbReference type="PANTHER" id="PTHR45907:SF16">
    <property type="entry name" value="SERPENTINE RECEPTOR, CLASS J"/>
    <property type="match status" value="1"/>
</dbReference>
<keyword evidence="1" id="KW-0812">Transmembrane</keyword>
<reference evidence="2" key="1">
    <citation type="submission" date="2014-09" db="EMBL/GenBank/DDBJ databases">
        <authorList>
            <person name="Aslett A.Martin."/>
        </authorList>
    </citation>
    <scope>NUCLEOTIDE SEQUENCE</scope>
    <source>
        <strain evidence="2">ED321 Heterogonic</strain>
    </source>
</reference>
<dbReference type="Gene3D" id="1.20.1070.10">
    <property type="entry name" value="Rhodopsin 7-helix transmembrane proteins"/>
    <property type="match status" value="1"/>
</dbReference>
<dbReference type="CTD" id="36377267"/>
<evidence type="ECO:0000313" key="5">
    <source>
        <dbReference type="WormBase" id="SRAE_1000315500"/>
    </source>
</evidence>
<reference evidence="3" key="2">
    <citation type="submission" date="2014-09" db="EMBL/GenBank/DDBJ databases">
        <authorList>
            <person name="Martin A.A."/>
        </authorList>
    </citation>
    <scope>NUCLEOTIDE SEQUENCE</scope>
    <source>
        <strain evidence="3">ED321</strain>
    </source>
</reference>
<evidence type="ECO:0000313" key="3">
    <source>
        <dbReference type="Proteomes" id="UP000035682"/>
    </source>
</evidence>
<feature type="transmembrane region" description="Helical" evidence="1">
    <location>
        <begin position="93"/>
        <end position="124"/>
    </location>
</feature>
<feature type="transmembrane region" description="Helical" evidence="1">
    <location>
        <begin position="249"/>
        <end position="276"/>
    </location>
</feature>
<keyword evidence="3" id="KW-1185">Reference proteome</keyword>
<dbReference type="STRING" id="34506.A0A090L599"/>
<feature type="transmembrane region" description="Helical" evidence="1">
    <location>
        <begin position="282"/>
        <end position="304"/>
    </location>
</feature>